<name>A0A923SC45_9BURK</name>
<comment type="subcellular location">
    <subcellularLocation>
        <location evidence="1">Cell outer membrane</location>
        <topology evidence="1">Lipid-anchor</topology>
    </subcellularLocation>
</comment>
<evidence type="ECO:0000256" key="6">
    <source>
        <dbReference type="ARBA" id="ARBA00023288"/>
    </source>
</evidence>
<evidence type="ECO:0000256" key="1">
    <source>
        <dbReference type="ARBA" id="ARBA00004459"/>
    </source>
</evidence>
<keyword evidence="4" id="KW-0564">Palmitate</keyword>
<accession>A0A923SC45</accession>
<feature type="region of interest" description="Disordered" evidence="7">
    <location>
        <begin position="47"/>
        <end position="82"/>
    </location>
</feature>
<dbReference type="RefSeq" id="WP_187077304.1">
    <property type="nucleotide sequence ID" value="NZ_JACORT010000007.1"/>
</dbReference>
<evidence type="ECO:0000256" key="2">
    <source>
        <dbReference type="ARBA" id="ARBA00022729"/>
    </source>
</evidence>
<reference evidence="9" key="1">
    <citation type="submission" date="2020-08" db="EMBL/GenBank/DDBJ databases">
        <title>Ramlibacter sp. USB13 16S ribosomal RNA gene genome sequencing and assembly.</title>
        <authorList>
            <person name="Kang M."/>
        </authorList>
    </citation>
    <scope>NUCLEOTIDE SEQUENCE</scope>
    <source>
        <strain evidence="9">USB13</strain>
    </source>
</reference>
<keyword evidence="10" id="KW-1185">Reference proteome</keyword>
<dbReference type="InterPro" id="IPR032831">
    <property type="entry name" value="LptM_cons"/>
</dbReference>
<dbReference type="GO" id="GO:0009279">
    <property type="term" value="C:cell outer membrane"/>
    <property type="evidence" value="ECO:0007669"/>
    <property type="project" value="UniProtKB-SubCell"/>
</dbReference>
<sequence>MLLPILVSARGRRVLAAGVLALLAACGQKGPLFLPTGDAAAGRATLPETLSPTNRTGSGTAIVPSTAASSLPPTGIVNPVRN</sequence>
<protein>
    <submittedName>
        <fullName evidence="9">Lipoprotein</fullName>
    </submittedName>
</protein>
<feature type="compositionally biased region" description="Polar residues" evidence="7">
    <location>
        <begin position="48"/>
        <end position="59"/>
    </location>
</feature>
<gene>
    <name evidence="9" type="ORF">H8N03_16525</name>
</gene>
<evidence type="ECO:0000256" key="5">
    <source>
        <dbReference type="ARBA" id="ARBA00023237"/>
    </source>
</evidence>
<organism evidence="9 10">
    <name type="scientific">Ramlibacter cellulosilyticus</name>
    <dbReference type="NCBI Taxonomy" id="2764187"/>
    <lineage>
        <taxon>Bacteria</taxon>
        <taxon>Pseudomonadati</taxon>
        <taxon>Pseudomonadota</taxon>
        <taxon>Betaproteobacteria</taxon>
        <taxon>Burkholderiales</taxon>
        <taxon>Comamonadaceae</taxon>
        <taxon>Ramlibacter</taxon>
    </lineage>
</organism>
<feature type="chain" id="PRO_5037163885" evidence="8">
    <location>
        <begin position="17"/>
        <end position="82"/>
    </location>
</feature>
<dbReference type="Proteomes" id="UP000608513">
    <property type="component" value="Unassembled WGS sequence"/>
</dbReference>
<keyword evidence="2 8" id="KW-0732">Signal</keyword>
<keyword evidence="6 9" id="KW-0449">Lipoprotein</keyword>
<dbReference type="Pfam" id="PF13627">
    <property type="entry name" value="LptM_cons"/>
    <property type="match status" value="1"/>
</dbReference>
<evidence type="ECO:0000313" key="10">
    <source>
        <dbReference type="Proteomes" id="UP000608513"/>
    </source>
</evidence>
<evidence type="ECO:0000256" key="7">
    <source>
        <dbReference type="SAM" id="MobiDB-lite"/>
    </source>
</evidence>
<comment type="caution">
    <text evidence="9">The sequence shown here is derived from an EMBL/GenBank/DDBJ whole genome shotgun (WGS) entry which is preliminary data.</text>
</comment>
<dbReference type="AlphaFoldDB" id="A0A923SC45"/>
<evidence type="ECO:0000256" key="4">
    <source>
        <dbReference type="ARBA" id="ARBA00023139"/>
    </source>
</evidence>
<dbReference type="EMBL" id="JACORT010000007">
    <property type="protein sequence ID" value="MBC5784555.1"/>
    <property type="molecule type" value="Genomic_DNA"/>
</dbReference>
<keyword evidence="5" id="KW-0998">Cell outer membrane</keyword>
<evidence type="ECO:0000313" key="9">
    <source>
        <dbReference type="EMBL" id="MBC5784555.1"/>
    </source>
</evidence>
<evidence type="ECO:0000256" key="8">
    <source>
        <dbReference type="SAM" id="SignalP"/>
    </source>
</evidence>
<dbReference type="NCBIfam" id="NF047847">
    <property type="entry name" value="SS_mature_LptM"/>
    <property type="match status" value="1"/>
</dbReference>
<evidence type="ECO:0000256" key="3">
    <source>
        <dbReference type="ARBA" id="ARBA00023136"/>
    </source>
</evidence>
<feature type="signal peptide" evidence="8">
    <location>
        <begin position="1"/>
        <end position="16"/>
    </location>
</feature>
<keyword evidence="3" id="KW-0472">Membrane</keyword>
<proteinExistence type="predicted"/>